<keyword evidence="2" id="KW-0813">Transport</keyword>
<dbReference type="Gene3D" id="3.40.190.10">
    <property type="entry name" value="Periplasmic binding protein-like II"/>
    <property type="match status" value="2"/>
</dbReference>
<comment type="similarity">
    <text evidence="1">Belongs to the bacterial solute-binding protein 1 family.</text>
</comment>
<dbReference type="PANTHER" id="PTHR43649">
    <property type="entry name" value="ARABINOSE-BINDING PROTEIN-RELATED"/>
    <property type="match status" value="1"/>
</dbReference>
<dbReference type="SUPFAM" id="SSF53850">
    <property type="entry name" value="Periplasmic binding protein-like II"/>
    <property type="match status" value="1"/>
</dbReference>
<dbReference type="InterPro" id="IPR006059">
    <property type="entry name" value="SBP"/>
</dbReference>
<reference evidence="5 6" key="1">
    <citation type="submission" date="2016-10" db="EMBL/GenBank/DDBJ databases">
        <authorList>
            <person name="de Groot N.N."/>
        </authorList>
    </citation>
    <scope>NUCLEOTIDE SEQUENCE [LARGE SCALE GENOMIC DNA]</scope>
    <source>
        <strain evidence="5 6">DSM 27630</strain>
    </source>
</reference>
<evidence type="ECO:0000313" key="5">
    <source>
        <dbReference type="EMBL" id="SFH57680.1"/>
    </source>
</evidence>
<dbReference type="EMBL" id="FOQE01000004">
    <property type="protein sequence ID" value="SFH57680.1"/>
    <property type="molecule type" value="Genomic_DNA"/>
</dbReference>
<feature type="signal peptide" evidence="4">
    <location>
        <begin position="1"/>
        <end position="21"/>
    </location>
</feature>
<evidence type="ECO:0000256" key="2">
    <source>
        <dbReference type="ARBA" id="ARBA00022448"/>
    </source>
</evidence>
<dbReference type="Pfam" id="PF01547">
    <property type="entry name" value="SBP_bac_1"/>
    <property type="match status" value="1"/>
</dbReference>
<evidence type="ECO:0000256" key="1">
    <source>
        <dbReference type="ARBA" id="ARBA00008520"/>
    </source>
</evidence>
<accession>A0A1I3B640</accession>
<dbReference type="AlphaFoldDB" id="A0A1I3B640"/>
<sequence length="435" mass="48490">MRKGIKRSLASVLFMSSLFLAACSSSSSQQGQGGDQGSGDPVTIQIMQGKIEFNTQFEELAKKYMDENPNVKIEITSVGGGTDYLSQLKTKFASGDEPEIFSVAGPSELEQFKDDMADLSDMDSVDAALEGTLDAVTVEDDQILGIPYNLEGYGLIYNKDIFKKAGVDAEIIHTYEDLKAAAEKIDSQKEELGIEAVFALPGKETWVMTNHLGNTFLASEFDNNALKAYESPTVAFDKSEEYQKMLDLQNDFSVQPVLSLDYSQQVEEYFSLGQVAIIQQGNWVYPTLQQMDEDFAENDVGMMPIPVEGEEDKLPVGVPNYWAINKNSDDATIKEAEKFLDWMNLSDEGKDFVLTEFKFVPAYENYDGSKITDPLSKAVYDYSQSGETIGWVFNGYPAGWEQDSFGPNIQKYLDGTMTWEETIDQSKEAWASIRK</sequence>
<dbReference type="Proteomes" id="UP000198668">
    <property type="component" value="Unassembled WGS sequence"/>
</dbReference>
<dbReference type="OrthoDB" id="9763054at2"/>
<evidence type="ECO:0000256" key="3">
    <source>
        <dbReference type="ARBA" id="ARBA00022729"/>
    </source>
</evidence>
<feature type="chain" id="PRO_5038412744" evidence="4">
    <location>
        <begin position="22"/>
        <end position="435"/>
    </location>
</feature>
<protein>
    <submittedName>
        <fullName evidence="5">Raffinose/stachyose/melibiose transport system substrate-binding protein</fullName>
    </submittedName>
</protein>
<keyword evidence="3 4" id="KW-0732">Signal</keyword>
<keyword evidence="6" id="KW-1185">Reference proteome</keyword>
<gene>
    <name evidence="5" type="ORF">SAMN04489868_10430</name>
</gene>
<dbReference type="InterPro" id="IPR050490">
    <property type="entry name" value="Bact_solute-bd_prot1"/>
</dbReference>
<name>A0A1I3B640_9LACT</name>
<dbReference type="PROSITE" id="PS51257">
    <property type="entry name" value="PROKAR_LIPOPROTEIN"/>
    <property type="match status" value="1"/>
</dbReference>
<proteinExistence type="inferred from homology"/>
<evidence type="ECO:0000313" key="6">
    <source>
        <dbReference type="Proteomes" id="UP000198668"/>
    </source>
</evidence>
<dbReference type="PANTHER" id="PTHR43649:SF34">
    <property type="entry name" value="ABC TRANSPORTER PERIPLASMIC-BINDING PROTEIN YCJN-RELATED"/>
    <property type="match status" value="1"/>
</dbReference>
<evidence type="ECO:0000256" key="4">
    <source>
        <dbReference type="SAM" id="SignalP"/>
    </source>
</evidence>
<dbReference type="RefSeq" id="WP_092091232.1">
    <property type="nucleotide sequence ID" value="NZ_FOQE01000004.1"/>
</dbReference>
<organism evidence="5 6">
    <name type="scientific">Pisciglobus halotolerans</name>
    <dbReference type="NCBI Taxonomy" id="745365"/>
    <lineage>
        <taxon>Bacteria</taxon>
        <taxon>Bacillati</taxon>
        <taxon>Bacillota</taxon>
        <taxon>Bacilli</taxon>
        <taxon>Lactobacillales</taxon>
        <taxon>Carnobacteriaceae</taxon>
    </lineage>
</organism>